<dbReference type="SUPFAM" id="SSF47648">
    <property type="entry name" value="Nucleoside phosphorylase/phosphoribosyltransferase N-terminal domain"/>
    <property type="match status" value="1"/>
</dbReference>
<dbReference type="SMART" id="SM00941">
    <property type="entry name" value="PYNP_C"/>
    <property type="match status" value="1"/>
</dbReference>
<dbReference type="PANTHER" id="PTHR10515">
    <property type="entry name" value="THYMIDINE PHOSPHORYLASE"/>
    <property type="match status" value="1"/>
</dbReference>
<dbReference type="PANTHER" id="PTHR10515:SF0">
    <property type="entry name" value="THYMIDINE PHOSPHORYLASE"/>
    <property type="match status" value="1"/>
</dbReference>
<comment type="catalytic activity">
    <reaction evidence="3">
        <text>UMP + phosphate = alpha-D-ribose 1,5-bisphosphate + uracil</text>
        <dbReference type="Rhea" id="RHEA:36991"/>
        <dbReference type="ChEBI" id="CHEBI:17568"/>
        <dbReference type="ChEBI" id="CHEBI:43474"/>
        <dbReference type="ChEBI" id="CHEBI:57865"/>
        <dbReference type="ChEBI" id="CHEBI:68688"/>
        <dbReference type="EC" id="2.4.2.57"/>
    </reaction>
</comment>
<comment type="similarity">
    <text evidence="3">Belongs to the thymidine/pyrimidine-nucleoside phosphorylase family. Type 2 subfamily.</text>
</comment>
<dbReference type="Pfam" id="PF00591">
    <property type="entry name" value="Glycos_transf_3"/>
    <property type="match status" value="1"/>
</dbReference>
<dbReference type="SUPFAM" id="SSF54680">
    <property type="entry name" value="Pyrimidine nucleoside phosphorylase C-terminal domain"/>
    <property type="match status" value="1"/>
</dbReference>
<dbReference type="GO" id="GO:0016763">
    <property type="term" value="F:pentosyltransferase activity"/>
    <property type="evidence" value="ECO:0007669"/>
    <property type="project" value="UniProtKB-UniRule"/>
</dbReference>
<comment type="catalytic activity">
    <reaction evidence="3">
        <text>AMP + phosphate = alpha-D-ribose 1,5-bisphosphate + adenine</text>
        <dbReference type="Rhea" id="RHEA:36975"/>
        <dbReference type="ChEBI" id="CHEBI:16708"/>
        <dbReference type="ChEBI" id="CHEBI:43474"/>
        <dbReference type="ChEBI" id="CHEBI:68688"/>
        <dbReference type="ChEBI" id="CHEBI:456215"/>
        <dbReference type="EC" id="2.4.2.57"/>
    </reaction>
</comment>
<dbReference type="KEGG" id="mjh:JH146_1232"/>
<dbReference type="GeneID" id="24891851"/>
<dbReference type="NCBIfam" id="TIGR03327">
    <property type="entry name" value="AMP_phos"/>
    <property type="match status" value="1"/>
</dbReference>
<organism evidence="5 6">
    <name type="scientific">Methanocaldococcus bathoardescens</name>
    <dbReference type="NCBI Taxonomy" id="1301915"/>
    <lineage>
        <taxon>Archaea</taxon>
        <taxon>Methanobacteriati</taxon>
        <taxon>Methanobacteriota</taxon>
        <taxon>Methanomada group</taxon>
        <taxon>Methanococci</taxon>
        <taxon>Methanococcales</taxon>
        <taxon>Methanocaldococcaceae</taxon>
        <taxon>Methanocaldococcus</taxon>
    </lineage>
</organism>
<keyword evidence="6" id="KW-1185">Reference proteome</keyword>
<reference evidence="5 6" key="1">
    <citation type="journal article" date="2015" name="Int. J. Syst. Evol. Microbiol.">
        <title>M ethanocaldococcus bathoardescens sp. nov., a hyperthermophilic methanogen isolated from a volcanically active deep-sea hydrothermal vent.</title>
        <authorList>
            <person name="Stewart L.C."/>
            <person name="Jung J.H."/>
            <person name="Kim Y.T."/>
            <person name="Kwon S.W."/>
            <person name="Park C.S."/>
            <person name="Holden J.F."/>
        </authorList>
    </citation>
    <scope>NUCLEOTIDE SEQUENCE [LARGE SCALE GENOMIC DNA]</scope>
    <source>
        <strain evidence="5 6">JH146</strain>
    </source>
</reference>
<feature type="domain" description="Pyrimidine nucleoside phosphorylase C-terminal" evidence="4">
    <location>
        <begin position="424"/>
        <end position="491"/>
    </location>
</feature>
<dbReference type="Pfam" id="PF07831">
    <property type="entry name" value="PYNP_C"/>
    <property type="match status" value="1"/>
</dbReference>
<keyword evidence="2 3" id="KW-0808">Transferase</keyword>
<dbReference type="InterPro" id="IPR000053">
    <property type="entry name" value="Thymidine/pyrmidine_PPase"/>
</dbReference>
<dbReference type="AlphaFoldDB" id="A0A076LKG6"/>
<feature type="binding site" evidence="3">
    <location>
        <position position="203"/>
    </location>
    <ligand>
        <name>AMP</name>
        <dbReference type="ChEBI" id="CHEBI:456215"/>
    </ligand>
</feature>
<dbReference type="EC" id="2.4.2.57" evidence="3"/>
<feature type="binding site" evidence="3">
    <location>
        <position position="168"/>
    </location>
    <ligand>
        <name>AMP</name>
        <dbReference type="ChEBI" id="CHEBI:456215"/>
    </ligand>
</feature>
<dbReference type="GO" id="GO:0005829">
    <property type="term" value="C:cytosol"/>
    <property type="evidence" value="ECO:0007669"/>
    <property type="project" value="TreeGrafter"/>
</dbReference>
<comment type="function">
    <text evidence="3">Catalyzes the conversion of AMP and phosphate to adenine and ribose 1,5-bisphosphate (R15P). Exhibits phosphorylase activity toward CMP and UMP in addition to AMP. Functions in an archaeal AMP degradation pathway, together with R15P isomerase and RubisCO.</text>
</comment>
<dbReference type="Gene3D" id="3.90.1170.30">
    <property type="entry name" value="Pyrimidine nucleoside phosphorylase-like, C-terminal domain"/>
    <property type="match status" value="1"/>
</dbReference>
<feature type="binding site" evidence="3">
    <location>
        <begin position="194"/>
        <end position="199"/>
    </location>
    <ligand>
        <name>AMP</name>
        <dbReference type="ChEBI" id="CHEBI:456215"/>
    </ligand>
</feature>
<dbReference type="InterPro" id="IPR017872">
    <property type="entry name" value="Pyrmidine_PPase_CS"/>
</dbReference>
<feature type="active site" description="Proton donor" evidence="3">
    <location>
        <position position="256"/>
    </location>
</feature>
<feature type="binding site" evidence="3">
    <location>
        <position position="288"/>
    </location>
    <ligand>
        <name>AMP</name>
        <dbReference type="ChEBI" id="CHEBI:456215"/>
    </ligand>
</feature>
<dbReference type="Gene3D" id="2.40.40.20">
    <property type="match status" value="1"/>
</dbReference>
<dbReference type="InterPro" id="IPR036320">
    <property type="entry name" value="Glycosyl_Trfase_fam3_N_dom_sf"/>
</dbReference>
<protein>
    <recommendedName>
        <fullName evidence="3">AMP phosphorylase</fullName>
        <shortName evidence="3">AMPpase</shortName>
        <ecNumber evidence="3">2.4.2.57</ecNumber>
    </recommendedName>
    <alternativeName>
        <fullName evidence="3">Nucleoside monophosphate phosphorylase</fullName>
        <shortName evidence="3">NMP phosphorylase</shortName>
    </alternativeName>
</protein>
<dbReference type="InterPro" id="IPR035902">
    <property type="entry name" value="Nuc_phospho_transferase"/>
</dbReference>
<dbReference type="OrthoDB" id="9827at2157"/>
<dbReference type="STRING" id="1301915.JH146_1232"/>
<sequence length="503" mass="54766">MLFLKVRVLDIDLENLVLINSEDLKNSQYFPQDRVVVEFKGKEVIGVLYSSTTLINRGEIGLPQKLVKELGVKEGDTVTIKHAEKPKSLPYIRKKMDGNKLRKEEIFAIIDEMVDGKLTNIEISAFVTSLYINGMDMDEIEAMTIRMAETGEMVNWEGHIFDVHSIGGVPGNKYALLVVPIVASAGLKIPKTSSRAITSAAGTADVVEVLTRVDLTIEEIKRVVKETNGCMVWGGALDLAPADDITINVERPLGIDPEPLLLSSVMAKKLAMGVNKLLIDIPTGYGAKVKSIKEASSLARNFIELSDRLRIATECAITYGGQPIGRAIGPALEAKEALLALEDYKQAPTSLVEKSISLAGILLEMGGVAPTGEGKYLAEDLLARGKAHDKFMEIIVAQGGKEVSSDEIEVGKYKADIHSPIDGYVTRISNIGITKIAKEAGAPNDKKAGVYLNVKVGNKVERGDVLYTIYSDSEERLKSAVKLARIVYPVKVEGMLLQKISRF</sequence>
<dbReference type="InterPro" id="IPR017459">
    <property type="entry name" value="Glycosyl_Trfase_fam3_N_dom"/>
</dbReference>
<dbReference type="HAMAP" id="MF_02132">
    <property type="entry name" value="AMP_phosphorylase"/>
    <property type="match status" value="1"/>
</dbReference>
<dbReference type="RefSeq" id="WP_048202190.1">
    <property type="nucleotide sequence ID" value="NZ_CP009149.1"/>
</dbReference>
<dbReference type="Pfam" id="PF02885">
    <property type="entry name" value="Glycos_trans_3N"/>
    <property type="match status" value="1"/>
</dbReference>
<dbReference type="InterPro" id="IPR013466">
    <property type="entry name" value="Thymidine/AMP_Pase"/>
</dbReference>
<accession>A0A076LKG6</accession>
<dbReference type="Proteomes" id="UP000028781">
    <property type="component" value="Chromosome"/>
</dbReference>
<comment type="catalytic activity">
    <reaction evidence="3">
        <text>CMP + phosphate = cytosine + alpha-D-ribose 1,5-bisphosphate</text>
        <dbReference type="Rhea" id="RHEA:36987"/>
        <dbReference type="ChEBI" id="CHEBI:16040"/>
        <dbReference type="ChEBI" id="CHEBI:43474"/>
        <dbReference type="ChEBI" id="CHEBI:60377"/>
        <dbReference type="ChEBI" id="CHEBI:68688"/>
        <dbReference type="EC" id="2.4.2.57"/>
    </reaction>
</comment>
<dbReference type="Gene3D" id="1.20.970.50">
    <property type="match status" value="1"/>
</dbReference>
<dbReference type="InterPro" id="IPR000312">
    <property type="entry name" value="Glycosyl_Trfase_fam3"/>
</dbReference>
<dbReference type="GO" id="GO:0046125">
    <property type="term" value="P:pyrimidine deoxyribonucleoside metabolic process"/>
    <property type="evidence" value="ECO:0007669"/>
    <property type="project" value="InterPro"/>
</dbReference>
<proteinExistence type="inferred from homology"/>
<evidence type="ECO:0000256" key="3">
    <source>
        <dbReference type="HAMAP-Rule" id="MF_02132"/>
    </source>
</evidence>
<dbReference type="HOGENOM" id="CLU_025040_6_0_2"/>
<evidence type="ECO:0000313" key="5">
    <source>
        <dbReference type="EMBL" id="AIJ06074.1"/>
    </source>
</evidence>
<dbReference type="GO" id="GO:0006206">
    <property type="term" value="P:pyrimidine nucleobase metabolic process"/>
    <property type="evidence" value="ECO:0007669"/>
    <property type="project" value="InterPro"/>
</dbReference>
<dbReference type="InterPro" id="IPR036566">
    <property type="entry name" value="PYNP-like_C_sf"/>
</dbReference>
<feature type="binding site" evidence="3">
    <location>
        <position position="264"/>
    </location>
    <ligand>
        <name>AMP</name>
        <dbReference type="ChEBI" id="CHEBI:456215"/>
    </ligand>
</feature>
<dbReference type="SUPFAM" id="SSF52418">
    <property type="entry name" value="Nucleoside phosphorylase/phosphoribosyltransferase catalytic domain"/>
    <property type="match status" value="1"/>
</dbReference>
<dbReference type="GO" id="GO:0004645">
    <property type="term" value="F:1,4-alpha-oligoglucan phosphorylase activity"/>
    <property type="evidence" value="ECO:0007669"/>
    <property type="project" value="InterPro"/>
</dbReference>
<dbReference type="GO" id="GO:0006196">
    <property type="term" value="P:AMP catabolic process"/>
    <property type="evidence" value="ECO:0007669"/>
    <property type="project" value="UniProtKB-UniRule"/>
</dbReference>
<keyword evidence="1 3" id="KW-0328">Glycosyltransferase</keyword>
<dbReference type="NCBIfam" id="NF003338">
    <property type="entry name" value="PRK04350.1"/>
    <property type="match status" value="1"/>
</dbReference>
<dbReference type="InterPro" id="IPR017713">
    <property type="entry name" value="AMP_phosphorylase"/>
</dbReference>
<dbReference type="InterPro" id="IPR013102">
    <property type="entry name" value="PYNP_C"/>
</dbReference>
<dbReference type="Gene3D" id="3.40.1030.10">
    <property type="entry name" value="Nucleoside phosphorylase/phosphoribosyltransferase catalytic domain"/>
    <property type="match status" value="1"/>
</dbReference>
<evidence type="ECO:0000313" key="6">
    <source>
        <dbReference type="Proteomes" id="UP000028781"/>
    </source>
</evidence>
<evidence type="ECO:0000256" key="1">
    <source>
        <dbReference type="ARBA" id="ARBA00022676"/>
    </source>
</evidence>
<dbReference type="PIRSF" id="PIRSF000478">
    <property type="entry name" value="TP_PyNP"/>
    <property type="match status" value="1"/>
</dbReference>
<dbReference type="EMBL" id="CP009149">
    <property type="protein sequence ID" value="AIJ06074.1"/>
    <property type="molecule type" value="Genomic_DNA"/>
</dbReference>
<name>A0A076LKG6_9EURY</name>
<dbReference type="PROSITE" id="PS00647">
    <property type="entry name" value="THYMID_PHOSPHORYLASE"/>
    <property type="match status" value="1"/>
</dbReference>
<dbReference type="GO" id="GO:0016208">
    <property type="term" value="F:AMP binding"/>
    <property type="evidence" value="ECO:0007669"/>
    <property type="project" value="UniProtKB-UniRule"/>
</dbReference>
<evidence type="ECO:0000256" key="2">
    <source>
        <dbReference type="ARBA" id="ARBA00022679"/>
    </source>
</evidence>
<dbReference type="NCBIfam" id="TIGR02645">
    <property type="entry name" value="ARCH_P_rylase"/>
    <property type="match status" value="1"/>
</dbReference>
<gene>
    <name evidence="5" type="ORF">JH146_1232</name>
</gene>
<evidence type="ECO:0000259" key="4">
    <source>
        <dbReference type="SMART" id="SM00941"/>
    </source>
</evidence>